<feature type="transmembrane region" description="Helical" evidence="7">
    <location>
        <begin position="217"/>
        <end position="235"/>
    </location>
</feature>
<feature type="transmembrane region" description="Helical" evidence="7">
    <location>
        <begin position="262"/>
        <end position="280"/>
    </location>
</feature>
<evidence type="ECO:0000313" key="10">
    <source>
        <dbReference type="Proteomes" id="UP000014760"/>
    </source>
</evidence>
<dbReference type="Proteomes" id="UP000014760">
    <property type="component" value="Unassembled WGS sequence"/>
</dbReference>
<dbReference type="EMBL" id="AMQN01003605">
    <property type="status" value="NOT_ANNOTATED_CDS"/>
    <property type="molecule type" value="Genomic_DNA"/>
</dbReference>
<keyword evidence="10" id="KW-1185">Reference proteome</keyword>
<evidence type="ECO:0000313" key="9">
    <source>
        <dbReference type="EnsemblMetazoa" id="CapteP179894"/>
    </source>
</evidence>
<organism evidence="8">
    <name type="scientific">Capitella teleta</name>
    <name type="common">Polychaete worm</name>
    <dbReference type="NCBI Taxonomy" id="283909"/>
    <lineage>
        <taxon>Eukaryota</taxon>
        <taxon>Metazoa</taxon>
        <taxon>Spiralia</taxon>
        <taxon>Lophotrochozoa</taxon>
        <taxon>Annelida</taxon>
        <taxon>Polychaeta</taxon>
        <taxon>Sedentaria</taxon>
        <taxon>Scolecida</taxon>
        <taxon>Capitellidae</taxon>
        <taxon>Capitella</taxon>
    </lineage>
</organism>
<evidence type="ECO:0000256" key="7">
    <source>
        <dbReference type="SAM" id="Phobius"/>
    </source>
</evidence>
<sequence length="353" mass="41794">MANPTAQCIAEYAELDKEYEQLQDIHKEYSKKVDEVRAIQRKCMSHIAHQRYRMRQIGDSVRRANSHSDGEDKDALKILSKNMDERKSHFRELEEVLPHENGVYLKIILGSVNVSLLSKQDKYQYKEDYERFKFYLSMIILIYALLLYFINMRVIDAAFQFLLVWYYCTLTIREHILKVNGSRIKGWWITHHFISTACGGIFLVWPDGYTYNAFRPQFVGFAVYLSLVQLLQYYYQSGSLYRLRALGERRNMDITVEGFQSWMWKGLTFLLPFLVGGYIFQLYNAYVLYGLSRHESCIEWQVYALAVIFLVLFLGNMITTIAVIRQKILAKGWAKEFMLRNKYRFSKPFNNSQ</sequence>
<gene>
    <name evidence="8" type="ORF">CAPTEDRAFT_179894</name>
</gene>
<protein>
    <recommendedName>
        <fullName evidence="11">Transmembrane protein 120A</fullName>
    </recommendedName>
</protein>
<feature type="transmembrane region" description="Helical" evidence="7">
    <location>
        <begin position="132"/>
        <end position="151"/>
    </location>
</feature>
<dbReference type="STRING" id="283909.R7T877"/>
<dbReference type="OrthoDB" id="2015098at2759"/>
<reference evidence="9" key="3">
    <citation type="submission" date="2015-06" db="UniProtKB">
        <authorList>
            <consortium name="EnsemblMetazoa"/>
        </authorList>
    </citation>
    <scope>IDENTIFICATION</scope>
</reference>
<comment type="subcellular location">
    <subcellularLocation>
        <location evidence="1">Membrane</location>
        <topology evidence="1">Multi-pass membrane protein</topology>
    </subcellularLocation>
</comment>
<evidence type="ECO:0008006" key="11">
    <source>
        <dbReference type="Google" id="ProtNLM"/>
    </source>
</evidence>
<keyword evidence="5 7" id="KW-0472">Membrane</keyword>
<evidence type="ECO:0000256" key="5">
    <source>
        <dbReference type="ARBA" id="ARBA00023136"/>
    </source>
</evidence>
<evidence type="ECO:0000256" key="1">
    <source>
        <dbReference type="ARBA" id="ARBA00004141"/>
    </source>
</evidence>
<proteinExistence type="inferred from homology"/>
<dbReference type="EMBL" id="KB312243">
    <property type="protein sequence ID" value="ELT87620.1"/>
    <property type="molecule type" value="Genomic_DNA"/>
</dbReference>
<feature type="coiled-coil region" evidence="6">
    <location>
        <begin position="12"/>
        <end position="39"/>
    </location>
</feature>
<evidence type="ECO:0000256" key="6">
    <source>
        <dbReference type="SAM" id="Coils"/>
    </source>
</evidence>
<reference evidence="8 10" key="2">
    <citation type="journal article" date="2013" name="Nature">
        <title>Insights into bilaterian evolution from three spiralian genomes.</title>
        <authorList>
            <person name="Simakov O."/>
            <person name="Marletaz F."/>
            <person name="Cho S.J."/>
            <person name="Edsinger-Gonzales E."/>
            <person name="Havlak P."/>
            <person name="Hellsten U."/>
            <person name="Kuo D.H."/>
            <person name="Larsson T."/>
            <person name="Lv J."/>
            <person name="Arendt D."/>
            <person name="Savage R."/>
            <person name="Osoegawa K."/>
            <person name="de Jong P."/>
            <person name="Grimwood J."/>
            <person name="Chapman J.A."/>
            <person name="Shapiro H."/>
            <person name="Aerts A."/>
            <person name="Otillar R.P."/>
            <person name="Terry A.Y."/>
            <person name="Boore J.L."/>
            <person name="Grigoriev I.V."/>
            <person name="Lindberg D.R."/>
            <person name="Seaver E.C."/>
            <person name="Weisblat D.A."/>
            <person name="Putnam N.H."/>
            <person name="Rokhsar D.S."/>
        </authorList>
    </citation>
    <scope>NUCLEOTIDE SEQUENCE</scope>
    <source>
        <strain evidence="8 10">I ESC-2004</strain>
    </source>
</reference>
<feature type="transmembrane region" description="Helical" evidence="7">
    <location>
        <begin position="188"/>
        <end position="205"/>
    </location>
</feature>
<dbReference type="FunCoup" id="R7T877">
    <property type="interactions" value="154"/>
</dbReference>
<keyword evidence="3 7" id="KW-0812">Transmembrane</keyword>
<keyword evidence="6" id="KW-0175">Coiled coil</keyword>
<dbReference type="PANTHER" id="PTHR21433:SF0">
    <property type="entry name" value="TRANSMEMBRANE PROTEIN 120 HOMOLOG"/>
    <property type="match status" value="1"/>
</dbReference>
<evidence type="ECO:0000256" key="2">
    <source>
        <dbReference type="ARBA" id="ARBA00009700"/>
    </source>
</evidence>
<reference evidence="10" key="1">
    <citation type="submission" date="2012-12" db="EMBL/GenBank/DDBJ databases">
        <authorList>
            <person name="Hellsten U."/>
            <person name="Grimwood J."/>
            <person name="Chapman J.A."/>
            <person name="Shapiro H."/>
            <person name="Aerts A."/>
            <person name="Otillar R.P."/>
            <person name="Terry A.Y."/>
            <person name="Boore J.L."/>
            <person name="Simakov O."/>
            <person name="Marletaz F."/>
            <person name="Cho S.-J."/>
            <person name="Edsinger-Gonzales E."/>
            <person name="Havlak P."/>
            <person name="Kuo D.-H."/>
            <person name="Larsson T."/>
            <person name="Lv J."/>
            <person name="Arendt D."/>
            <person name="Savage R."/>
            <person name="Osoegawa K."/>
            <person name="de Jong P."/>
            <person name="Lindberg D.R."/>
            <person name="Seaver E.C."/>
            <person name="Weisblat D.A."/>
            <person name="Putnam N.H."/>
            <person name="Grigoriev I.V."/>
            <person name="Rokhsar D.S."/>
        </authorList>
    </citation>
    <scope>NUCLEOTIDE SEQUENCE</scope>
    <source>
        <strain evidence="10">I ESC-2004</strain>
    </source>
</reference>
<evidence type="ECO:0000256" key="3">
    <source>
        <dbReference type="ARBA" id="ARBA00022692"/>
    </source>
</evidence>
<comment type="similarity">
    <text evidence="2">Belongs to the TMEM120 family.</text>
</comment>
<evidence type="ECO:0000256" key="4">
    <source>
        <dbReference type="ARBA" id="ARBA00022989"/>
    </source>
</evidence>
<feature type="transmembrane region" description="Helical" evidence="7">
    <location>
        <begin position="300"/>
        <end position="324"/>
    </location>
</feature>
<dbReference type="EnsemblMetazoa" id="CapteT179894">
    <property type="protein sequence ID" value="CapteP179894"/>
    <property type="gene ID" value="CapteG179894"/>
</dbReference>
<dbReference type="PANTHER" id="PTHR21433">
    <property type="entry name" value="TRANSMEMBRANE PROTEIN INDUCED BY TUMOR NECROSIS FACTOR ALPHA"/>
    <property type="match status" value="1"/>
</dbReference>
<evidence type="ECO:0000313" key="8">
    <source>
        <dbReference type="EMBL" id="ELT87620.1"/>
    </source>
</evidence>
<dbReference type="Pfam" id="PF07851">
    <property type="entry name" value="TMEM120A-B"/>
    <property type="match status" value="1"/>
</dbReference>
<dbReference type="InterPro" id="IPR012926">
    <property type="entry name" value="TMEM120A/B"/>
</dbReference>
<accession>R7T877</accession>
<keyword evidence="4 7" id="KW-1133">Transmembrane helix</keyword>
<dbReference type="HOGENOM" id="CLU_048749_1_1_1"/>
<dbReference type="OMA" id="WPNTGPW"/>
<dbReference type="AlphaFoldDB" id="R7T877"/>
<name>R7T877_CAPTE</name>
<dbReference type="GO" id="GO:0016020">
    <property type="term" value="C:membrane"/>
    <property type="evidence" value="ECO:0007669"/>
    <property type="project" value="UniProtKB-SubCell"/>
</dbReference>